<organism evidence="3 4">
    <name type="scientific">Pontibacter locisalis</name>
    <dbReference type="NCBI Taxonomy" id="1719035"/>
    <lineage>
        <taxon>Bacteria</taxon>
        <taxon>Pseudomonadati</taxon>
        <taxon>Bacteroidota</taxon>
        <taxon>Cytophagia</taxon>
        <taxon>Cytophagales</taxon>
        <taxon>Hymenobacteraceae</taxon>
        <taxon>Pontibacter</taxon>
    </lineage>
</organism>
<evidence type="ECO:0000313" key="3">
    <source>
        <dbReference type="EMBL" id="MFD2512893.1"/>
    </source>
</evidence>
<evidence type="ECO:0000313" key="4">
    <source>
        <dbReference type="Proteomes" id="UP001597544"/>
    </source>
</evidence>
<accession>A0ABW5IHM9</accession>
<keyword evidence="2" id="KW-0732">Signal</keyword>
<comment type="caution">
    <text evidence="3">The sequence shown here is derived from an EMBL/GenBank/DDBJ whole genome shotgun (WGS) entry which is preliminary data.</text>
</comment>
<feature type="region of interest" description="Disordered" evidence="1">
    <location>
        <begin position="25"/>
        <end position="100"/>
    </location>
</feature>
<gene>
    <name evidence="3" type="ORF">ACFSRY_03380</name>
</gene>
<evidence type="ECO:0000256" key="1">
    <source>
        <dbReference type="SAM" id="MobiDB-lite"/>
    </source>
</evidence>
<dbReference type="RefSeq" id="WP_377503353.1">
    <property type="nucleotide sequence ID" value="NZ_JBHULU010000004.1"/>
</dbReference>
<feature type="chain" id="PRO_5045104564" evidence="2">
    <location>
        <begin position="24"/>
        <end position="100"/>
    </location>
</feature>
<dbReference type="PROSITE" id="PS51257">
    <property type="entry name" value="PROKAR_LIPOPROTEIN"/>
    <property type="match status" value="1"/>
</dbReference>
<feature type="compositionally biased region" description="Basic and acidic residues" evidence="1">
    <location>
        <begin position="26"/>
        <end position="44"/>
    </location>
</feature>
<dbReference type="Proteomes" id="UP001597544">
    <property type="component" value="Unassembled WGS sequence"/>
</dbReference>
<reference evidence="4" key="1">
    <citation type="journal article" date="2019" name="Int. J. Syst. Evol. Microbiol.">
        <title>The Global Catalogue of Microorganisms (GCM) 10K type strain sequencing project: providing services to taxonomists for standard genome sequencing and annotation.</title>
        <authorList>
            <consortium name="The Broad Institute Genomics Platform"/>
            <consortium name="The Broad Institute Genome Sequencing Center for Infectious Disease"/>
            <person name="Wu L."/>
            <person name="Ma J."/>
        </authorList>
    </citation>
    <scope>NUCLEOTIDE SEQUENCE [LARGE SCALE GENOMIC DNA]</scope>
    <source>
        <strain evidence="4">KCTC 42498</strain>
    </source>
</reference>
<keyword evidence="4" id="KW-1185">Reference proteome</keyword>
<sequence length="100" mass="11010">MNKIKSSLLTLSLAAFAIFGFTACDKGTEPGETNVERSEIRDEGELIGEEEDASRYSDTSSLESHYDHADHEDHDDNKREALGDGAYDGKGDGIERDEVQ</sequence>
<proteinExistence type="predicted"/>
<feature type="signal peptide" evidence="2">
    <location>
        <begin position="1"/>
        <end position="23"/>
    </location>
</feature>
<protein>
    <submittedName>
        <fullName evidence="3">Uncharacterized protein</fullName>
    </submittedName>
</protein>
<evidence type="ECO:0000256" key="2">
    <source>
        <dbReference type="SAM" id="SignalP"/>
    </source>
</evidence>
<feature type="compositionally biased region" description="Basic and acidic residues" evidence="1">
    <location>
        <begin position="64"/>
        <end position="100"/>
    </location>
</feature>
<name>A0ABW5IHM9_9BACT</name>
<dbReference type="EMBL" id="JBHULU010000004">
    <property type="protein sequence ID" value="MFD2512893.1"/>
    <property type="molecule type" value="Genomic_DNA"/>
</dbReference>